<dbReference type="Proteomes" id="UP000185657">
    <property type="component" value="Unassembled WGS sequence"/>
</dbReference>
<evidence type="ECO:0000256" key="2">
    <source>
        <dbReference type="ARBA" id="ARBA00022777"/>
    </source>
</evidence>
<evidence type="ECO:0000313" key="5">
    <source>
        <dbReference type="EMBL" id="AOW11747.1"/>
    </source>
</evidence>
<dbReference type="SUPFAM" id="SSF49785">
    <property type="entry name" value="Galactose-binding domain-like"/>
    <property type="match status" value="1"/>
</dbReference>
<dbReference type="GO" id="GO:0000160">
    <property type="term" value="P:phosphorelay signal transduction system"/>
    <property type="evidence" value="ECO:0007669"/>
    <property type="project" value="UniProtKB-KW"/>
</dbReference>
<keyword evidence="4" id="KW-0812">Transmembrane</keyword>
<dbReference type="PANTHER" id="PTHR24421">
    <property type="entry name" value="NITRATE/NITRITE SENSOR PROTEIN NARX-RELATED"/>
    <property type="match status" value="1"/>
</dbReference>
<keyword evidence="4" id="KW-0472">Membrane</keyword>
<evidence type="ECO:0000313" key="8">
    <source>
        <dbReference type="Proteomes" id="UP000185680"/>
    </source>
</evidence>
<dbReference type="InterPro" id="IPR036890">
    <property type="entry name" value="HATPase_C_sf"/>
</dbReference>
<feature type="transmembrane region" description="Helical" evidence="4">
    <location>
        <begin position="244"/>
        <end position="261"/>
    </location>
</feature>
<gene>
    <name evidence="5" type="ORF">LPB072_01615</name>
    <name evidence="6" type="ORF">LPB72_19880</name>
</gene>
<reference evidence="6 7" key="1">
    <citation type="submission" date="2016-02" db="EMBL/GenBank/DDBJ databases">
        <title>Draft genome sequence of Hydrogenophaga sp. LPB0072.</title>
        <authorList>
            <person name="Shin S.-K."/>
            <person name="Yi H."/>
        </authorList>
    </citation>
    <scope>NUCLEOTIDE SEQUENCE [LARGE SCALE GENOMIC DNA]</scope>
    <source>
        <strain evidence="6 7">LPB0072</strain>
    </source>
</reference>
<accession>A0A162SRZ9</accession>
<keyword evidence="3" id="KW-0902">Two-component regulatory system</keyword>
<sequence>MSHVHAQPNANELALGVVVVDRAILEMNGRSKEVKLPDAWAQSGRMGQATYTLTLTMSDKPREAWAIYFPRIGNRFEVTVNGHQVGKIGAISDLSTDSALRPHYFRVSDSLLQSGANQIHVFLEGERNRYAGLSRVHLGPDRLLRLDYEWRYNHQVGGAVALTIVYVVCSLLALVLSLALRQVSDLLFALATAFGAFRTWTTLLETPPFDYHWWAWAVDMSYAASMACIYAFYVRAMGLNTRRWDTAGGFYVAVALVMVTWHSQAERSDIRSIWLTFCLAYGVFLLVVVVHQWWRHKTLTTTVLAVASVVAAGFGVVDYLRVFNHQDGYGGTPLLRFTAACFVVAMVFVVADRLITSLRQERALRISIDKEAEMLRLELASQYEQQAITHAETARTQERQRIVQDLHDGMGLQLTGLLGLVEKDTLDLGEVQSEVRHTIEQLRTLVDGSETFDGTLAELLGHIRHRIETRLRRQSIALEWQVRGSAEWVDTAIDPIAALNLQHLMFELCTNVLKHSGARTVTVICELGVQAGDLTRFHVCFEDDGRQPRGTIGRTSAGQRSIERRVRQLQGEIAVDHPGGEGWRNSLSFSFSNLVLKLAE</sequence>
<evidence type="ECO:0000313" key="6">
    <source>
        <dbReference type="EMBL" id="OAD39839.1"/>
    </source>
</evidence>
<dbReference type="Gene3D" id="3.30.565.10">
    <property type="entry name" value="Histidine kinase-like ATPase, C-terminal domain"/>
    <property type="match status" value="1"/>
</dbReference>
<evidence type="ECO:0008006" key="9">
    <source>
        <dbReference type="Google" id="ProtNLM"/>
    </source>
</evidence>
<evidence type="ECO:0000313" key="7">
    <source>
        <dbReference type="Proteomes" id="UP000185657"/>
    </source>
</evidence>
<dbReference type="EMBL" id="LVWD01000037">
    <property type="protein sequence ID" value="OAD39839.1"/>
    <property type="molecule type" value="Genomic_DNA"/>
</dbReference>
<feature type="transmembrane region" description="Helical" evidence="4">
    <location>
        <begin position="302"/>
        <end position="322"/>
    </location>
</feature>
<feature type="transmembrane region" description="Helical" evidence="4">
    <location>
        <begin position="334"/>
        <end position="355"/>
    </location>
</feature>
<keyword evidence="7" id="KW-1185">Reference proteome</keyword>
<evidence type="ECO:0000256" key="1">
    <source>
        <dbReference type="ARBA" id="ARBA00022679"/>
    </source>
</evidence>
<dbReference type="InterPro" id="IPR050482">
    <property type="entry name" value="Sensor_HK_TwoCompSys"/>
</dbReference>
<dbReference type="AlphaFoldDB" id="A0A162SRZ9"/>
<dbReference type="STRING" id="1763535.LPB072_01615"/>
<keyword evidence="1" id="KW-0808">Transferase</keyword>
<dbReference type="Gene3D" id="2.60.120.260">
    <property type="entry name" value="Galactose-binding domain-like"/>
    <property type="match status" value="1"/>
</dbReference>
<protein>
    <recommendedName>
        <fullName evidence="9">Signal transduction histidine kinase subgroup 3 dimerisation and phosphoacceptor domain-containing protein</fullName>
    </recommendedName>
</protein>
<feature type="transmembrane region" description="Helical" evidence="4">
    <location>
        <begin position="156"/>
        <end position="176"/>
    </location>
</feature>
<keyword evidence="4" id="KW-1133">Transmembrane helix</keyword>
<feature type="transmembrane region" description="Helical" evidence="4">
    <location>
        <begin position="273"/>
        <end position="290"/>
    </location>
</feature>
<dbReference type="KEGG" id="hyl:LPB072_01615"/>
<evidence type="ECO:0000256" key="4">
    <source>
        <dbReference type="SAM" id="Phobius"/>
    </source>
</evidence>
<organism evidence="5 8">
    <name type="scientific">Hydrogenophaga crassostreae</name>
    <dbReference type="NCBI Taxonomy" id="1763535"/>
    <lineage>
        <taxon>Bacteria</taxon>
        <taxon>Pseudomonadati</taxon>
        <taxon>Pseudomonadota</taxon>
        <taxon>Betaproteobacteria</taxon>
        <taxon>Burkholderiales</taxon>
        <taxon>Comamonadaceae</taxon>
        <taxon>Hydrogenophaga</taxon>
    </lineage>
</organism>
<dbReference type="InterPro" id="IPR008979">
    <property type="entry name" value="Galactose-bd-like_sf"/>
</dbReference>
<feature type="transmembrane region" description="Helical" evidence="4">
    <location>
        <begin position="213"/>
        <end position="232"/>
    </location>
</feature>
<dbReference type="EMBL" id="CP017476">
    <property type="protein sequence ID" value="AOW11747.1"/>
    <property type="molecule type" value="Genomic_DNA"/>
</dbReference>
<keyword evidence="2" id="KW-0418">Kinase</keyword>
<dbReference type="Gene3D" id="1.20.5.1930">
    <property type="match status" value="1"/>
</dbReference>
<name>A0A162SRZ9_9BURK</name>
<reference evidence="5 8" key="2">
    <citation type="submission" date="2016-10" db="EMBL/GenBank/DDBJ databases">
        <title>Hydorgenophaga sp. LPB0072 isolated from gastropod.</title>
        <authorList>
            <person name="Kim E."/>
            <person name="Yi H."/>
        </authorList>
    </citation>
    <scope>NUCLEOTIDE SEQUENCE [LARGE SCALE GENOMIC DNA]</scope>
    <source>
        <strain evidence="5 8">LPB0072</strain>
    </source>
</reference>
<dbReference type="GO" id="GO:0016301">
    <property type="term" value="F:kinase activity"/>
    <property type="evidence" value="ECO:0007669"/>
    <property type="project" value="UniProtKB-KW"/>
</dbReference>
<dbReference type="Proteomes" id="UP000185680">
    <property type="component" value="Chromosome"/>
</dbReference>
<proteinExistence type="predicted"/>
<evidence type="ECO:0000256" key="3">
    <source>
        <dbReference type="ARBA" id="ARBA00023012"/>
    </source>
</evidence>
<dbReference type="SUPFAM" id="SSF55874">
    <property type="entry name" value="ATPase domain of HSP90 chaperone/DNA topoisomerase II/histidine kinase"/>
    <property type="match status" value="1"/>
</dbReference>